<name>A0ABR2YCW8_9CHLO</name>
<reference evidence="3 4" key="1">
    <citation type="journal article" date="2024" name="Nat. Commun.">
        <title>Phylogenomics reveals the evolutionary origins of lichenization in chlorophyte algae.</title>
        <authorList>
            <person name="Puginier C."/>
            <person name="Libourel C."/>
            <person name="Otte J."/>
            <person name="Skaloud P."/>
            <person name="Haon M."/>
            <person name="Grisel S."/>
            <person name="Petersen M."/>
            <person name="Berrin J.G."/>
            <person name="Delaux P.M."/>
            <person name="Dal Grande F."/>
            <person name="Keller J."/>
        </authorList>
    </citation>
    <scope>NUCLEOTIDE SEQUENCE [LARGE SCALE GENOMIC DNA]</scope>
    <source>
        <strain evidence="3 4">SAG 216-7</strain>
    </source>
</reference>
<feature type="signal peptide" evidence="2">
    <location>
        <begin position="1"/>
        <end position="21"/>
    </location>
</feature>
<sequence>MGFASRAALLLVLISIPAGQSCTVVELQNDGFATNMLYLMHAIPIFYQQNGTLYIDNTDFPYTCAQDGGVHDFFRYDEHLVPWSAAKEAAAGDSCRRVTFYEIDQLIYNTLKVPFYHLDLIGIQRAWWYRKWVWGWIDTERIAELHAATKPTVAFHIRGGDMAQADKAQGRPTTLPGDYIHTFRKAYPNVKGGTCIFAGDQHELLLEAAEIAEAAIGCHAEFGVPFPSPEGYSRERFGALNQDARCEATLQILGDMEVLARADYFVSSYHSRWSKVVEWMRYGLHRKDRSTALDASSDNADLYSIISSIFKGSQARGQAADVAADVAVELTELELEEEEALHPPKKKGAPAKAAKKAPAKSAAKSAAAQAVVKPKGSKKAAKPAHASHVVESEDSSEQEGCVGQRCVGTKAIGGMWEQDVVADISDAATNAGTGHDGSFSG</sequence>
<feature type="compositionally biased region" description="Low complexity" evidence="1">
    <location>
        <begin position="359"/>
        <end position="374"/>
    </location>
</feature>
<evidence type="ECO:0000313" key="4">
    <source>
        <dbReference type="Proteomes" id="UP001491310"/>
    </source>
</evidence>
<gene>
    <name evidence="3" type="ORF">WJX75_004065</name>
</gene>
<keyword evidence="2" id="KW-0732">Signal</keyword>
<feature type="compositionally biased region" description="Basic residues" evidence="1">
    <location>
        <begin position="343"/>
        <end position="358"/>
    </location>
</feature>
<dbReference type="Proteomes" id="UP001491310">
    <property type="component" value="Unassembled WGS sequence"/>
</dbReference>
<dbReference type="Gene3D" id="3.40.50.11350">
    <property type="match status" value="1"/>
</dbReference>
<feature type="region of interest" description="Disordered" evidence="1">
    <location>
        <begin position="336"/>
        <end position="401"/>
    </location>
</feature>
<organism evidence="3 4">
    <name type="scientific">Coccomyxa subellipsoidea</name>
    <dbReference type="NCBI Taxonomy" id="248742"/>
    <lineage>
        <taxon>Eukaryota</taxon>
        <taxon>Viridiplantae</taxon>
        <taxon>Chlorophyta</taxon>
        <taxon>core chlorophytes</taxon>
        <taxon>Trebouxiophyceae</taxon>
        <taxon>Trebouxiophyceae incertae sedis</taxon>
        <taxon>Coccomyxaceae</taxon>
        <taxon>Coccomyxa</taxon>
    </lineage>
</organism>
<dbReference type="EMBL" id="JALJOT010000015">
    <property type="protein sequence ID" value="KAK9902726.1"/>
    <property type="molecule type" value="Genomic_DNA"/>
</dbReference>
<comment type="caution">
    <text evidence="3">The sequence shown here is derived from an EMBL/GenBank/DDBJ whole genome shotgun (WGS) entry which is preliminary data.</text>
</comment>
<accession>A0ABR2YCW8</accession>
<evidence type="ECO:0000256" key="1">
    <source>
        <dbReference type="SAM" id="MobiDB-lite"/>
    </source>
</evidence>
<feature type="chain" id="PRO_5046145320" description="O-fucosyltransferase family protein" evidence="2">
    <location>
        <begin position="22"/>
        <end position="441"/>
    </location>
</feature>
<proteinExistence type="predicted"/>
<dbReference type="PROSITE" id="PS51257">
    <property type="entry name" value="PROKAR_LIPOPROTEIN"/>
    <property type="match status" value="1"/>
</dbReference>
<evidence type="ECO:0000256" key="2">
    <source>
        <dbReference type="SAM" id="SignalP"/>
    </source>
</evidence>
<protein>
    <recommendedName>
        <fullName evidence="5">O-fucosyltransferase family protein</fullName>
    </recommendedName>
</protein>
<evidence type="ECO:0000313" key="3">
    <source>
        <dbReference type="EMBL" id="KAK9902726.1"/>
    </source>
</evidence>
<keyword evidence="4" id="KW-1185">Reference proteome</keyword>
<evidence type="ECO:0008006" key="5">
    <source>
        <dbReference type="Google" id="ProtNLM"/>
    </source>
</evidence>